<dbReference type="EMBL" id="MKQS01000048">
    <property type="protein sequence ID" value="OFE42480.1"/>
    <property type="molecule type" value="Genomic_DNA"/>
</dbReference>
<evidence type="ECO:0000256" key="1">
    <source>
        <dbReference type="SAM" id="MobiDB-lite"/>
    </source>
</evidence>
<dbReference type="SUPFAM" id="SSF53098">
    <property type="entry name" value="Ribonuclease H-like"/>
    <property type="match status" value="1"/>
</dbReference>
<dbReference type="GO" id="GO:0003676">
    <property type="term" value="F:nucleic acid binding"/>
    <property type="evidence" value="ECO:0007669"/>
    <property type="project" value="InterPro"/>
</dbReference>
<feature type="region of interest" description="Disordered" evidence="1">
    <location>
        <begin position="461"/>
        <end position="483"/>
    </location>
</feature>
<evidence type="ECO:0008006" key="4">
    <source>
        <dbReference type="Google" id="ProtNLM"/>
    </source>
</evidence>
<gene>
    <name evidence="2" type="ORF">BJN41_14275</name>
</gene>
<name>A0A1E8DYN3_9GAMM</name>
<evidence type="ECO:0000313" key="2">
    <source>
        <dbReference type="EMBL" id="OFE42480.1"/>
    </source>
</evidence>
<accession>A0A1E8DYN3</accession>
<evidence type="ECO:0000313" key="3">
    <source>
        <dbReference type="Proteomes" id="UP000186931"/>
    </source>
</evidence>
<reference evidence="2 3" key="1">
    <citation type="submission" date="2016-10" db="EMBL/GenBank/DDBJ databases">
        <title>Genome of airborne Acinetobacter sp. 5-2Ac02 in the hospital environment: Species near to Acinetobacter towneri.</title>
        <authorList>
            <person name="Barbosa B."/>
            <person name="Fernandez-Garcia L."/>
            <person name="Gato E."/>
            <person name="Leao R."/>
            <person name="Albano R."/>
            <person name="Fernandez B."/>
            <person name="Fernandez-Cuenca F."/>
            <person name="Marques E."/>
            <person name="Tomas M."/>
        </authorList>
    </citation>
    <scope>NUCLEOTIDE SEQUENCE [LARGE SCALE GENOMIC DNA]</scope>
    <source>
        <strain evidence="2 3">5-2Ac02</strain>
    </source>
</reference>
<dbReference type="RefSeq" id="WP_070155757.1">
    <property type="nucleotide sequence ID" value="NZ_MKQS01000048.1"/>
</dbReference>
<comment type="caution">
    <text evidence="2">The sequence shown here is derived from an EMBL/GenBank/DDBJ whole genome shotgun (WGS) entry which is preliminary data.</text>
</comment>
<feature type="compositionally biased region" description="Polar residues" evidence="1">
    <location>
        <begin position="461"/>
        <end position="475"/>
    </location>
</feature>
<dbReference type="Proteomes" id="UP000186931">
    <property type="component" value="Unassembled WGS sequence"/>
</dbReference>
<sequence length="517" mass="59355">MWFLKQLKELGLEIKQEWPFDTDKRGYVTITKYIKKVLAENPAQAVKVFGKQSSQKITTGDGTDRPIDAPLSRVEMDAHLLDGHFCILVPDFSGDFTEKIIHRVWVIVLIDVYTRVVLGYHLSLGKEVNKFDVLKAIRNSVTKYKPSKNFSDIKYCEDPGFPSMLSDKYIGLCWDEMCVDGALAENCTYIEHILNNVIGSKLISPVSKISNYAKRRNKDDRPNIEAFFRNISTYGFQKLSNTSGKDHKSKRENPQKIAIESRFQLEYAEELLGAMITEYNNTPHSSLGYRSPLEYFEFTIRKQENLRYVDQEKIDILFSYRKKCQVKGNLQQGRKPYINFEGARYNSEILGQRFDLIGSHIWVSNHLPDDARVVMASTENGDSLGILRAAMPWHKHPHSLRVRKHINSAINKKIIHVYENKDAVSAFMEFAITHKTLPTHPAYLELQRILVNDNTDTSDSLVNENSTNFTDNSEISSKENKQKIELSNVEPGFKSSKTNNKKYDLSNLPARRKIVQG</sequence>
<proteinExistence type="predicted"/>
<protein>
    <recommendedName>
        <fullName evidence="4">Integrase catalytic domain-containing protein</fullName>
    </recommendedName>
</protein>
<dbReference type="AlphaFoldDB" id="A0A1E8DYN3"/>
<dbReference type="InterPro" id="IPR012337">
    <property type="entry name" value="RNaseH-like_sf"/>
</dbReference>
<dbReference type="InterPro" id="IPR036397">
    <property type="entry name" value="RNaseH_sf"/>
</dbReference>
<dbReference type="Gene3D" id="3.30.420.10">
    <property type="entry name" value="Ribonuclease H-like superfamily/Ribonuclease H"/>
    <property type="match status" value="1"/>
</dbReference>
<organism evidence="2 3">
    <name type="scientific">Acinetobacter towneri</name>
    <dbReference type="NCBI Taxonomy" id="202956"/>
    <lineage>
        <taxon>Bacteria</taxon>
        <taxon>Pseudomonadati</taxon>
        <taxon>Pseudomonadota</taxon>
        <taxon>Gammaproteobacteria</taxon>
        <taxon>Moraxellales</taxon>
        <taxon>Moraxellaceae</taxon>
        <taxon>Acinetobacter</taxon>
    </lineage>
</organism>
<dbReference type="STRING" id="202956.BJN41_14275"/>